<dbReference type="EC" id="3.2.1.39" evidence="6"/>
<evidence type="ECO:0000256" key="10">
    <source>
        <dbReference type="ARBA" id="ARBA00023242"/>
    </source>
</evidence>
<comment type="similarity">
    <text evidence="5">Belongs to the VPRBP/DCAF1 family.</text>
</comment>
<keyword evidence="8" id="KW-0833">Ubl conjugation pathway</keyword>
<accession>A0A371I0N1</accession>
<proteinExistence type="inferred from homology"/>
<dbReference type="SUPFAM" id="SSF50978">
    <property type="entry name" value="WD40 repeat-like"/>
    <property type="match status" value="1"/>
</dbReference>
<dbReference type="PROSITE" id="PS50896">
    <property type="entry name" value="LISH"/>
    <property type="match status" value="1"/>
</dbReference>
<comment type="similarity">
    <text evidence="4 14">Belongs to the glycosyl hydrolase 17 family.</text>
</comment>
<evidence type="ECO:0000313" key="19">
    <source>
        <dbReference type="EMBL" id="RDY08597.1"/>
    </source>
</evidence>
<dbReference type="OrthoDB" id="1420029at2759"/>
<dbReference type="FunFam" id="3.20.20.80:FF:000008">
    <property type="entry name" value="Glucan endo-1,3-beta-glucosidase 5"/>
    <property type="match status" value="1"/>
</dbReference>
<feature type="compositionally biased region" description="Acidic residues" evidence="16">
    <location>
        <begin position="2374"/>
        <end position="2383"/>
    </location>
</feature>
<feature type="compositionally biased region" description="Acidic residues" evidence="16">
    <location>
        <begin position="2294"/>
        <end position="2317"/>
    </location>
</feature>
<dbReference type="Gene3D" id="3.20.20.80">
    <property type="entry name" value="Glycosidases"/>
    <property type="match status" value="1"/>
</dbReference>
<evidence type="ECO:0000256" key="9">
    <source>
        <dbReference type="ARBA" id="ARBA00022801"/>
    </source>
</evidence>
<evidence type="ECO:0000256" key="5">
    <source>
        <dbReference type="ARBA" id="ARBA00008845"/>
    </source>
</evidence>
<feature type="compositionally biased region" description="Basic and acidic residues" evidence="16">
    <location>
        <begin position="791"/>
        <end position="806"/>
    </location>
</feature>
<feature type="compositionally biased region" description="Basic and acidic residues" evidence="16">
    <location>
        <begin position="732"/>
        <end position="742"/>
    </location>
</feature>
<evidence type="ECO:0000313" key="20">
    <source>
        <dbReference type="Proteomes" id="UP000257109"/>
    </source>
</evidence>
<dbReference type="InterPro" id="IPR000490">
    <property type="entry name" value="Glyco_hydro_17"/>
</dbReference>
<dbReference type="GO" id="GO:0042973">
    <property type="term" value="F:glucan endo-1,3-beta-D-glucosidase activity"/>
    <property type="evidence" value="ECO:0007669"/>
    <property type="project" value="UniProtKB-EC"/>
</dbReference>
<feature type="compositionally biased region" description="Basic and acidic residues" evidence="16">
    <location>
        <begin position="1420"/>
        <end position="1435"/>
    </location>
</feature>
<feature type="signal peptide" evidence="17">
    <location>
        <begin position="1"/>
        <end position="29"/>
    </location>
</feature>
<sequence>MELMGGGKLSRGVVVLFSVVLLLVMSVSGIGVNWGTQSTHPLSPSKVVKMLKDNGIQKVKLFDADPGILDALKKSGIQVMVGIPNDMLYTLSNSVEAAEKWVSKNVSKHVSSGGVDIRYVAVGNEPFLSTYNGTYEATTLPALQNIQAALTKSGLSNRVKVTVPLNADVYQSSSEKPSDGGFRPDINNVMLQIVKFLNDNGAPFTVNIYPFISLYSDPNFPVDYAFFNGYQPSITDNGRTYDNVFDANHDTLVWALQKNGFGNLPIIVGEIGWPTDGDRSANLQYAQRFNQGFMSRYMSGKGTPMRPGPIDAYLFSLIDEDSKSIQPGNFERHWGLFYLDGQPKYQLNLGSARGNGLVGASGVDHLAKKWCVLKPSANLNDDQVAPSVAYACQNADCTSLGYGTSCANLDVNDQMDSACKFPGLSMVTDKDPSVGDCKFRIMIQTDSAGLHGRVGSLTTVLLSLMDDQANQAPPPRDEEEDSKKEEEELITKVNKLMEKITSAPDNPKATVLHALASILETQESRYMEENGHSSSSNARAAHVIGRLGGLIRENDEFFDLISSKFLSETRYSTSIQAASGRLLLCCSLTWIYPHVFEESVMENIKNWVMDDNVRLPAEEQILKHNPGRREASDSEMLKTYSTGLLAVCLVGGGQIVEDVLTSGLSAKLMRYLRLRVLGEASSNQKDVTHITESRHASGNTSGRGRDDGRGRFRQLLESSHLDDTRMIDERSLDDVTLERGPDRTIGGQTCQEESWIDGEPPDGLGEGADVLEVDSDGEDRWRCRDIRDGRTKYGEHDDNVRDDSSRRRANRGWGRSRGKGRLNEGTIESDPLLTSPGSGSRLGQGRSVRDRSILRNADVRRVADSKKTLGRTPSEASAFEREDNDDCFQECRIGSKDISDLVRKAVQAAEAEARSANAPEEAVKAAGDAAADLVKTAASEEYKATNDEEAAFLAASRAASTVIDAATAVEVSRSSICDSTVTENVSGKETETNEDIEEYFIPDTQSLAQLREKYCIQCLELLGEYVEVLGPVLHEKGVDVCLAFLQQNSKHREASKVALLLPDVMKLICALAAHRKFAALFVDRGGMQKLLAVPRMAQTFFGLSSCLFTIGSLQGIMERVCALPSEVVYHVVELALQLLDCNQDQARKNAALFFAAAFVFRAVLDAFDSLDGLQKLLGLLNDAASVRSGVNSGALSLSNSGSLRNDRSSAEVLTSSEKQIAYHTCVALRQYFRAHLLVLVDSIRPNKSNRSAARNIPSVRAAYKPLDICNEAMDAVFLQLQKDRKLGPAFVRTRWLAVEKFLASNGHITMLELCQAPPVERYLHDLLQYALGVLHIVTLVPSSRKMIVNVTLSNNRVGIAVILDAANIVSNHVDPEIIQPALNVLVNLVCPPPSISNKPAMVAQGQQLASSQTSNGPPSEARDRNAERNVSDRAVHFTSQIDPRERNGESNAVDRGSAAGLSTQPVNSTPQTPNASATSALVGDRRISLGAGAGCAGLAAQLEQGYRQAREAVRSNNGIKVLLHLLQPRIFSPPAALDCLRALACRVLLGLARDDTIAHILTKLQVGKKLSELIRDSGSQTLGTEQQGRWQAELSQAAIELIGIVTNSGRASTLAATDAATPTLRRIERAAIAAATPITYHSRELLLLMHEHLQASGLAQTASTLLKEAQLTPLPSLVAPSSLAQQPTTQEACSTQIQWPFGRTPSGFLTNKLKFNAKDEDASLKSDSVSAKKKSLTFSSSFHSRYHHLGDSQQSSVRKWSSTGKESSETSVVETTSESSVKHIDTGSQYKTPITLPTKRKLSDLKDITMFSSSGKRLNIGDQGLRSPICSSAIRKNSLQTDAVGLFTPTCNLRNQQSRCTGDLVDENQYSISNLGQMTPSSQVLNDLQPNNPERVTLDSLVVQYLKHQHRQCPAPITTLPPLSLLHPHVCPEPKRSLDAPSNVTARLGTREFKYMYGGVHGNRRDRQFVYSRFRPWRTCRDDAGALLTCITFVGDSSHIAVGSHNGELKFFDSNNNSNVVESCTGHQSPLTLVQSFVSGETQLLLSSSSQDVRLWDATSILGGPRHSFEGCKAARFSNSGNVFAALSSESARREILLYDIQTCQLESKLSDTFATTGRGHVYSLIHFNPSDSMLLWNGVLWDRRVSGPVHRFDQFTDYGGGGFHPAGNEVIINSEVWDLRKFRLLRSVPSLDQTSITFNARGDVMYAILRRNLEDVMSAVHTRRVKHPLFAAFRTVDAINYSDIATIPVDRCVLDFAAEPTDSFVGLITMDDQDQMYASARIYEIGRRRPTDDDSDPDDAESEEEDEDDDDDDGDVDPLLGPGLGGDSGSDADDMSNDDDDDSVSELDEDEDGDFILDDVDFDGGPGILEIVTEGDEDDDDS</sequence>
<dbReference type="EMBL" id="QJKJ01001245">
    <property type="protein sequence ID" value="RDY08597.1"/>
    <property type="molecule type" value="Genomic_DNA"/>
</dbReference>
<dbReference type="GO" id="GO:0005634">
    <property type="term" value="C:nucleus"/>
    <property type="evidence" value="ECO:0007669"/>
    <property type="project" value="UniProtKB-SubCell"/>
</dbReference>
<feature type="compositionally biased region" description="Polar residues" evidence="16">
    <location>
        <begin position="1404"/>
        <end position="1417"/>
    </location>
</feature>
<comment type="caution">
    <text evidence="19">The sequence shown here is derived from an EMBL/GenBank/DDBJ whole genome shotgun (WGS) entry which is preliminary data.</text>
</comment>
<evidence type="ECO:0000256" key="3">
    <source>
        <dbReference type="ARBA" id="ARBA00004906"/>
    </source>
</evidence>
<feature type="compositionally biased region" description="Polar residues" evidence="16">
    <location>
        <begin position="1751"/>
        <end position="1760"/>
    </location>
</feature>
<evidence type="ECO:0000256" key="4">
    <source>
        <dbReference type="ARBA" id="ARBA00008773"/>
    </source>
</evidence>
<keyword evidence="20" id="KW-1185">Reference proteome</keyword>
<dbReference type="Proteomes" id="UP000257109">
    <property type="component" value="Unassembled WGS sequence"/>
</dbReference>
<evidence type="ECO:0000256" key="17">
    <source>
        <dbReference type="SAM" id="SignalP"/>
    </source>
</evidence>
<dbReference type="SMART" id="SM00320">
    <property type="entry name" value="WD40"/>
    <property type="match status" value="3"/>
</dbReference>
<feature type="chain" id="PRO_5016654231" description="glucan endo-1,3-beta-D-glucosidase" evidence="17">
    <location>
        <begin position="30"/>
        <end position="2383"/>
    </location>
</feature>
<feature type="compositionally biased region" description="Basic and acidic residues" evidence="16">
    <location>
        <begin position="686"/>
        <end position="695"/>
    </location>
</feature>
<dbReference type="STRING" id="157652.A0A371I0N1"/>
<evidence type="ECO:0000256" key="2">
    <source>
        <dbReference type="ARBA" id="ARBA00004123"/>
    </source>
</evidence>
<feature type="region of interest" description="Disordered" evidence="16">
    <location>
        <begin position="683"/>
        <end position="710"/>
    </location>
</feature>
<evidence type="ECO:0000256" key="7">
    <source>
        <dbReference type="ARBA" id="ARBA00022729"/>
    </source>
</evidence>
<feature type="region of interest" description="Disordered" evidence="16">
    <location>
        <begin position="732"/>
        <end position="772"/>
    </location>
</feature>
<feature type="compositionally biased region" description="Acidic residues" evidence="16">
    <location>
        <begin position="2331"/>
        <end position="2363"/>
    </location>
</feature>
<dbReference type="InterPro" id="IPR017853">
    <property type="entry name" value="GH"/>
</dbReference>
<comment type="catalytic activity">
    <reaction evidence="1">
        <text>Hydrolysis of (1-&gt;3)-beta-D-glucosidic linkages in (1-&gt;3)-beta-D-glucans.</text>
        <dbReference type="EC" id="3.2.1.39"/>
    </reaction>
</comment>
<feature type="region of interest" description="Disordered" evidence="16">
    <location>
        <begin position="864"/>
        <end position="883"/>
    </location>
</feature>
<evidence type="ECO:0000256" key="16">
    <source>
        <dbReference type="SAM" id="MobiDB-lite"/>
    </source>
</evidence>
<dbReference type="FunFam" id="2.130.10.10:FF:000366">
    <property type="entry name" value="DDB1-and CUL4-associated factor homolog 1"/>
    <property type="match status" value="1"/>
</dbReference>
<feature type="non-terminal residue" evidence="19">
    <location>
        <position position="2383"/>
    </location>
</feature>
<feature type="domain" description="X8" evidence="18">
    <location>
        <begin position="369"/>
        <end position="439"/>
    </location>
</feature>
<comment type="subcellular location">
    <subcellularLocation>
        <location evidence="2">Nucleus</location>
    </subcellularLocation>
</comment>
<dbReference type="SMART" id="SM00768">
    <property type="entry name" value="X8"/>
    <property type="match status" value="1"/>
</dbReference>
<feature type="compositionally biased region" description="Polar residues" evidence="16">
    <location>
        <begin position="1460"/>
        <end position="1479"/>
    </location>
</feature>
<evidence type="ECO:0000256" key="14">
    <source>
        <dbReference type="RuleBase" id="RU004335"/>
    </source>
</evidence>
<dbReference type="SUPFAM" id="SSF51445">
    <property type="entry name" value="(Trans)glycosidases"/>
    <property type="match status" value="1"/>
</dbReference>
<dbReference type="InterPro" id="IPR015943">
    <property type="entry name" value="WD40/YVTN_repeat-like_dom_sf"/>
</dbReference>
<feature type="compositionally biased region" description="Low complexity" evidence="16">
    <location>
        <begin position="1761"/>
        <end position="1779"/>
    </location>
</feature>
<feature type="region of interest" description="Disordered" evidence="16">
    <location>
        <begin position="1749"/>
        <end position="1784"/>
    </location>
</feature>
<name>A0A371I0N1_MUCPR</name>
<dbReference type="InterPro" id="IPR033270">
    <property type="entry name" value="VPRBP/DCAF1"/>
</dbReference>
<dbReference type="Pfam" id="PF00332">
    <property type="entry name" value="Glyco_hydro_17"/>
    <property type="match status" value="1"/>
</dbReference>
<evidence type="ECO:0000256" key="15">
    <source>
        <dbReference type="RuleBase" id="RU004336"/>
    </source>
</evidence>
<comment type="pathway">
    <text evidence="3">Protein modification; protein ubiquitination.</text>
</comment>
<keyword evidence="7 17" id="KW-0732">Signal</keyword>
<feature type="compositionally biased region" description="Basic residues" evidence="16">
    <location>
        <begin position="807"/>
        <end position="820"/>
    </location>
</feature>
<dbReference type="PANTHER" id="PTHR13129:SF4">
    <property type="entry name" value="DDB1- AND CUL4-ASSOCIATED FACTOR 1"/>
    <property type="match status" value="1"/>
</dbReference>
<gene>
    <name evidence="19" type="primary">DCAF1</name>
    <name evidence="19" type="ORF">CR513_07158</name>
</gene>
<keyword evidence="10" id="KW-0539">Nucleus</keyword>
<feature type="region of interest" description="Disordered" evidence="16">
    <location>
        <begin position="2284"/>
        <end position="2383"/>
    </location>
</feature>
<evidence type="ECO:0000256" key="8">
    <source>
        <dbReference type="ARBA" id="ARBA00022786"/>
    </source>
</evidence>
<feature type="region of interest" description="Disordered" evidence="16">
    <location>
        <begin position="467"/>
        <end position="486"/>
    </location>
</feature>
<dbReference type="InterPro" id="IPR036322">
    <property type="entry name" value="WD40_repeat_dom_sf"/>
</dbReference>
<keyword evidence="9 15" id="KW-0378">Hydrolase</keyword>
<dbReference type="GO" id="GO:0080008">
    <property type="term" value="C:Cul4-RING E3 ubiquitin ligase complex"/>
    <property type="evidence" value="ECO:0007669"/>
    <property type="project" value="TreeGrafter"/>
</dbReference>
<evidence type="ECO:0000256" key="6">
    <source>
        <dbReference type="ARBA" id="ARBA00012780"/>
    </source>
</evidence>
<evidence type="ECO:0000256" key="12">
    <source>
        <dbReference type="ARBA" id="ARBA00033335"/>
    </source>
</evidence>
<dbReference type="Gene3D" id="2.130.10.10">
    <property type="entry name" value="YVTN repeat-like/Quinoprotein amine dehydrogenase"/>
    <property type="match status" value="1"/>
</dbReference>
<dbReference type="InterPro" id="IPR006594">
    <property type="entry name" value="LisH"/>
</dbReference>
<dbReference type="InterPro" id="IPR001680">
    <property type="entry name" value="WD40_rpt"/>
</dbReference>
<dbReference type="PROSITE" id="PS00587">
    <property type="entry name" value="GLYCOSYL_HYDROL_F17"/>
    <property type="match status" value="1"/>
</dbReference>
<evidence type="ECO:0000259" key="18">
    <source>
        <dbReference type="SMART" id="SM00768"/>
    </source>
</evidence>
<evidence type="ECO:0000256" key="13">
    <source>
        <dbReference type="ARBA" id="ARBA00033417"/>
    </source>
</evidence>
<dbReference type="UniPathway" id="UPA00143"/>
<reference evidence="19" key="1">
    <citation type="submission" date="2018-05" db="EMBL/GenBank/DDBJ databases">
        <title>Draft genome of Mucuna pruriens seed.</title>
        <authorList>
            <person name="Nnadi N.E."/>
            <person name="Vos R."/>
            <person name="Hasami M.H."/>
            <person name="Devisetty U.K."/>
            <person name="Aguiy J.C."/>
        </authorList>
    </citation>
    <scope>NUCLEOTIDE SEQUENCE [LARGE SCALE GENOMIC DNA]</scope>
    <source>
        <strain evidence="19">JCA_2017</strain>
    </source>
</reference>
<evidence type="ECO:0000256" key="11">
    <source>
        <dbReference type="ARBA" id="ARBA00023295"/>
    </source>
</evidence>
<feature type="region of interest" description="Disordered" evidence="16">
    <location>
        <begin position="1399"/>
        <end position="1479"/>
    </location>
</feature>
<protein>
    <recommendedName>
        <fullName evidence="6">glucan endo-1,3-beta-D-glucosidase</fullName>
        <ecNumber evidence="6">3.2.1.39</ecNumber>
    </recommendedName>
    <alternativeName>
        <fullName evidence="12">(1-&gt;3)-beta-glucan endohydrolase</fullName>
    </alternativeName>
    <alternativeName>
        <fullName evidence="13">Beta-1,3-endoglucanase</fullName>
    </alternativeName>
</protein>
<dbReference type="GO" id="GO:0016567">
    <property type="term" value="P:protein ubiquitination"/>
    <property type="evidence" value="ECO:0007669"/>
    <property type="project" value="UniProtKB-UniPathway"/>
</dbReference>
<organism evidence="19 20">
    <name type="scientific">Mucuna pruriens</name>
    <name type="common">Velvet bean</name>
    <name type="synonym">Dolichos pruriens</name>
    <dbReference type="NCBI Taxonomy" id="157652"/>
    <lineage>
        <taxon>Eukaryota</taxon>
        <taxon>Viridiplantae</taxon>
        <taxon>Streptophyta</taxon>
        <taxon>Embryophyta</taxon>
        <taxon>Tracheophyta</taxon>
        <taxon>Spermatophyta</taxon>
        <taxon>Magnoliopsida</taxon>
        <taxon>eudicotyledons</taxon>
        <taxon>Gunneridae</taxon>
        <taxon>Pentapetalae</taxon>
        <taxon>rosids</taxon>
        <taxon>fabids</taxon>
        <taxon>Fabales</taxon>
        <taxon>Fabaceae</taxon>
        <taxon>Papilionoideae</taxon>
        <taxon>50 kb inversion clade</taxon>
        <taxon>NPAAA clade</taxon>
        <taxon>indigoferoid/millettioid clade</taxon>
        <taxon>Phaseoleae</taxon>
        <taxon>Mucuna</taxon>
    </lineage>
</organism>
<dbReference type="PANTHER" id="PTHR13129">
    <property type="entry name" value="VPRBP PROTEIN-RELATED"/>
    <property type="match status" value="1"/>
</dbReference>
<dbReference type="GO" id="GO:0005975">
    <property type="term" value="P:carbohydrate metabolic process"/>
    <property type="evidence" value="ECO:0007669"/>
    <property type="project" value="InterPro"/>
</dbReference>
<keyword evidence="11 15" id="KW-0326">Glycosidase</keyword>
<dbReference type="InterPro" id="IPR012946">
    <property type="entry name" value="X8"/>
</dbReference>
<dbReference type="SMART" id="SM00667">
    <property type="entry name" value="LisH"/>
    <property type="match status" value="1"/>
</dbReference>
<feature type="region of interest" description="Disordered" evidence="16">
    <location>
        <begin position="791"/>
        <end position="850"/>
    </location>
</feature>
<evidence type="ECO:0000256" key="1">
    <source>
        <dbReference type="ARBA" id="ARBA00000382"/>
    </source>
</evidence>